<evidence type="ECO:0000313" key="2">
    <source>
        <dbReference type="WBParaSite" id="MhA1_Contig88.frz3.gene19"/>
    </source>
</evidence>
<accession>A0A1I8BZH9</accession>
<dbReference type="WBParaSite" id="MhA1_Contig88.frz3.gene19">
    <property type="protein sequence ID" value="MhA1_Contig88.frz3.gene19"/>
    <property type="gene ID" value="MhA1_Contig88.frz3.gene19"/>
</dbReference>
<reference evidence="2" key="1">
    <citation type="submission" date="2016-11" db="UniProtKB">
        <authorList>
            <consortium name="WormBaseParasite"/>
        </authorList>
    </citation>
    <scope>IDENTIFICATION</scope>
</reference>
<organism evidence="1 2">
    <name type="scientific">Meloidogyne hapla</name>
    <name type="common">Root-knot nematode worm</name>
    <dbReference type="NCBI Taxonomy" id="6305"/>
    <lineage>
        <taxon>Eukaryota</taxon>
        <taxon>Metazoa</taxon>
        <taxon>Ecdysozoa</taxon>
        <taxon>Nematoda</taxon>
        <taxon>Chromadorea</taxon>
        <taxon>Rhabditida</taxon>
        <taxon>Tylenchina</taxon>
        <taxon>Tylenchomorpha</taxon>
        <taxon>Tylenchoidea</taxon>
        <taxon>Meloidogynidae</taxon>
        <taxon>Meloidogyninae</taxon>
        <taxon>Meloidogyne</taxon>
    </lineage>
</organism>
<dbReference type="AlphaFoldDB" id="A0A1I8BZH9"/>
<proteinExistence type="predicted"/>
<dbReference type="Proteomes" id="UP000095281">
    <property type="component" value="Unplaced"/>
</dbReference>
<sequence length="238" mass="28869">MIVKKIRRNHWLSFRVIPKDNVKDFVVDWEDLSSSMIGNTENDFYQKTNKYFEKDGNDKLILKIEKIFHLIKEDYLTLSYVYQFMADVQSECLTKFLFKKYGRDYLIQIEALNKVQNEETAIQNKYKIKYKNKYYVYRLDTDKTIFTQQELPIERYDEKGEHTKEEEFRYKNLKKFVENNTFEFNQSFIEEYKNENNENKLECSICLLEFGIGDIVQMTKCNALFLLVLVELREEKKL</sequence>
<name>A0A1I8BZH9_MELHA</name>
<protein>
    <submittedName>
        <fullName evidence="2">RING-type domain-containing protein</fullName>
    </submittedName>
</protein>
<evidence type="ECO:0000313" key="1">
    <source>
        <dbReference type="Proteomes" id="UP000095281"/>
    </source>
</evidence>
<keyword evidence="1" id="KW-1185">Reference proteome</keyword>